<dbReference type="EMBL" id="CAMXCT010006786">
    <property type="protein sequence ID" value="CAI4020027.1"/>
    <property type="molecule type" value="Genomic_DNA"/>
</dbReference>
<evidence type="ECO:0000313" key="3">
    <source>
        <dbReference type="Proteomes" id="UP001152797"/>
    </source>
</evidence>
<dbReference type="AlphaFoldDB" id="A0A9P1GSG8"/>
<comment type="caution">
    <text evidence="1">The sequence shown here is derived from an EMBL/GenBank/DDBJ whole genome shotgun (WGS) entry which is preliminary data.</text>
</comment>
<dbReference type="SUPFAM" id="SSF52540">
    <property type="entry name" value="P-loop containing nucleoside triphosphate hydrolases"/>
    <property type="match status" value="1"/>
</dbReference>
<dbReference type="EMBL" id="CAMXCT030006786">
    <property type="protein sequence ID" value="CAL4807339.1"/>
    <property type="molecule type" value="Genomic_DNA"/>
</dbReference>
<dbReference type="EMBL" id="CAMXCT020006786">
    <property type="protein sequence ID" value="CAL1173402.1"/>
    <property type="molecule type" value="Genomic_DNA"/>
</dbReference>
<organism evidence="1">
    <name type="scientific">Cladocopium goreaui</name>
    <dbReference type="NCBI Taxonomy" id="2562237"/>
    <lineage>
        <taxon>Eukaryota</taxon>
        <taxon>Sar</taxon>
        <taxon>Alveolata</taxon>
        <taxon>Dinophyceae</taxon>
        <taxon>Suessiales</taxon>
        <taxon>Symbiodiniaceae</taxon>
        <taxon>Cladocopium</taxon>
    </lineage>
</organism>
<dbReference type="InterPro" id="IPR027417">
    <property type="entry name" value="P-loop_NTPase"/>
</dbReference>
<protein>
    <submittedName>
        <fullName evidence="1">Uncharacterized protein</fullName>
    </submittedName>
</protein>
<reference evidence="1" key="1">
    <citation type="submission" date="2022-10" db="EMBL/GenBank/DDBJ databases">
        <authorList>
            <person name="Chen Y."/>
            <person name="Dougan E. K."/>
            <person name="Chan C."/>
            <person name="Rhodes N."/>
            <person name="Thang M."/>
        </authorList>
    </citation>
    <scope>NUCLEOTIDE SEQUENCE</scope>
</reference>
<evidence type="ECO:0000313" key="2">
    <source>
        <dbReference type="EMBL" id="CAL1173402.1"/>
    </source>
</evidence>
<dbReference type="OrthoDB" id="445847at2759"/>
<keyword evidence="3" id="KW-1185">Reference proteome</keyword>
<gene>
    <name evidence="1" type="ORF">C1SCF055_LOCUS44477</name>
</gene>
<accession>A0A9P1GSG8</accession>
<proteinExistence type="predicted"/>
<name>A0A9P1GSG8_9DINO</name>
<sequence>MHQAFRLHGRQRRAFSAVVDTLKSKIQGLADKKAPQLTALRKVELVPGRFVLPSGHARTQPARAFPAQTVKTGWTLLSTGSVVVLVLQALIQRFLPGFFMNRAVRKAGQRLERTAPAPAWPVEEEYIKDFINSPQRKALSTPSFLVVSGSQGIGKSTMLNNLMCEHVKNGKRALPLEISVRPGEDLKLNEALPQALQAVDLPRYYPSNVNFLLERVNETSKRRTGSAVVVYLQLTTKSRGDKFSRDACDDIASTLGACARNITYDNAACKFILEVSVSAVADIITERFNMSDLVVVRPLPFEDFMSVVKEVAKQGNDFRTLNKVLAEDDMEQVLKHYYIRAGGNFRDLDLILRNVSRAGQKGADAVIKRVEQQYKERVEPIERKLDDQEVKDYLLQVAGAGPMGYLPESDEDTKMKLKLLREEPADCVLRRTTSETVALKHWHFVAKLFQEDEQKLRDAGYM</sequence>
<dbReference type="Proteomes" id="UP001152797">
    <property type="component" value="Unassembled WGS sequence"/>
</dbReference>
<evidence type="ECO:0000313" key="1">
    <source>
        <dbReference type="EMBL" id="CAI4020027.1"/>
    </source>
</evidence>
<reference evidence="2" key="2">
    <citation type="submission" date="2024-04" db="EMBL/GenBank/DDBJ databases">
        <authorList>
            <person name="Chen Y."/>
            <person name="Shah S."/>
            <person name="Dougan E. K."/>
            <person name="Thang M."/>
            <person name="Chan C."/>
        </authorList>
    </citation>
    <scope>NUCLEOTIDE SEQUENCE [LARGE SCALE GENOMIC DNA]</scope>
</reference>